<protein>
    <submittedName>
        <fullName evidence="1">Uncharacterized protein</fullName>
    </submittedName>
</protein>
<dbReference type="Proteomes" id="UP001085076">
    <property type="component" value="Miscellaneous, Linkage group lg10"/>
</dbReference>
<accession>A0A9D5BX04</accession>
<sequence>MVFLDLFLRPLTSSPFIPDALDSLGYYPLGDFCICTSYSNQKGVLGLVPENLLVLREHLTIIEDEERPTMHDVLQKKFKMFKYISMLIKHRIIIGSCHLYIALFEHLDVRSEVNVGDRGVPTVLNIFRNKIEGPHRLLQAQQ</sequence>
<reference evidence="1" key="2">
    <citation type="journal article" date="2022" name="Hortic Res">
        <title>The genome of Dioscorea zingiberensis sheds light on the biosynthesis, origin and evolution of the medicinally important diosgenin saponins.</title>
        <authorList>
            <person name="Li Y."/>
            <person name="Tan C."/>
            <person name="Li Z."/>
            <person name="Guo J."/>
            <person name="Li S."/>
            <person name="Chen X."/>
            <person name="Wang C."/>
            <person name="Dai X."/>
            <person name="Yang H."/>
            <person name="Song W."/>
            <person name="Hou L."/>
            <person name="Xu J."/>
            <person name="Tong Z."/>
            <person name="Xu A."/>
            <person name="Yuan X."/>
            <person name="Wang W."/>
            <person name="Yang Q."/>
            <person name="Chen L."/>
            <person name="Sun Z."/>
            <person name="Wang K."/>
            <person name="Pan B."/>
            <person name="Chen J."/>
            <person name="Bao Y."/>
            <person name="Liu F."/>
            <person name="Qi X."/>
            <person name="Gang D.R."/>
            <person name="Wen J."/>
            <person name="Li J."/>
        </authorList>
    </citation>
    <scope>NUCLEOTIDE SEQUENCE</scope>
    <source>
        <strain evidence="1">Dzin_1.0</strain>
    </source>
</reference>
<comment type="caution">
    <text evidence="1">The sequence shown here is derived from an EMBL/GenBank/DDBJ whole genome shotgun (WGS) entry which is preliminary data.</text>
</comment>
<reference evidence="1" key="1">
    <citation type="submission" date="2021-03" db="EMBL/GenBank/DDBJ databases">
        <authorList>
            <person name="Li Z."/>
            <person name="Yang C."/>
        </authorList>
    </citation>
    <scope>NUCLEOTIDE SEQUENCE</scope>
    <source>
        <strain evidence="1">Dzin_1.0</strain>
        <tissue evidence="1">Leaf</tissue>
    </source>
</reference>
<name>A0A9D5BX04_9LILI</name>
<evidence type="ECO:0000313" key="2">
    <source>
        <dbReference type="Proteomes" id="UP001085076"/>
    </source>
</evidence>
<organism evidence="1 2">
    <name type="scientific">Dioscorea zingiberensis</name>
    <dbReference type="NCBI Taxonomy" id="325984"/>
    <lineage>
        <taxon>Eukaryota</taxon>
        <taxon>Viridiplantae</taxon>
        <taxon>Streptophyta</taxon>
        <taxon>Embryophyta</taxon>
        <taxon>Tracheophyta</taxon>
        <taxon>Spermatophyta</taxon>
        <taxon>Magnoliopsida</taxon>
        <taxon>Liliopsida</taxon>
        <taxon>Dioscoreales</taxon>
        <taxon>Dioscoreaceae</taxon>
        <taxon>Dioscorea</taxon>
    </lineage>
</organism>
<gene>
    <name evidence="1" type="ORF">J5N97_030087</name>
</gene>
<evidence type="ECO:0000313" key="1">
    <source>
        <dbReference type="EMBL" id="KAJ0962259.1"/>
    </source>
</evidence>
<keyword evidence="2" id="KW-1185">Reference proteome</keyword>
<dbReference type="EMBL" id="JAGGNH010000010">
    <property type="protein sequence ID" value="KAJ0962259.1"/>
    <property type="molecule type" value="Genomic_DNA"/>
</dbReference>
<proteinExistence type="predicted"/>
<dbReference type="AlphaFoldDB" id="A0A9D5BX04"/>